<dbReference type="EMBL" id="BOVJ01000067">
    <property type="protein sequence ID" value="GIQ63606.1"/>
    <property type="molecule type" value="Genomic_DNA"/>
</dbReference>
<protein>
    <submittedName>
        <fullName evidence="2">Uncharacterized protein</fullName>
    </submittedName>
</protein>
<dbReference type="Proteomes" id="UP000680304">
    <property type="component" value="Unassembled WGS sequence"/>
</dbReference>
<accession>A0ABQ4N629</accession>
<keyword evidence="1" id="KW-0472">Membrane</keyword>
<name>A0ABQ4N629_9BACL</name>
<evidence type="ECO:0000313" key="3">
    <source>
        <dbReference type="Proteomes" id="UP000680304"/>
    </source>
</evidence>
<gene>
    <name evidence="2" type="ORF">PACILC2_21740</name>
</gene>
<reference evidence="2 3" key="1">
    <citation type="submission" date="2021-04" db="EMBL/GenBank/DDBJ databases">
        <title>Draft genome sequence of Paenibacillus cisolokensis, LC2-13A.</title>
        <authorList>
            <person name="Uke A."/>
            <person name="Chhe C."/>
            <person name="Baramee S."/>
            <person name="Kosugi A."/>
        </authorList>
    </citation>
    <scope>NUCLEOTIDE SEQUENCE [LARGE SCALE GENOMIC DNA]</scope>
    <source>
        <strain evidence="2 3">LC2-13A</strain>
    </source>
</reference>
<feature type="transmembrane region" description="Helical" evidence="1">
    <location>
        <begin position="294"/>
        <end position="313"/>
    </location>
</feature>
<proteinExistence type="predicted"/>
<keyword evidence="1" id="KW-1133">Transmembrane helix</keyword>
<evidence type="ECO:0000313" key="2">
    <source>
        <dbReference type="EMBL" id="GIQ63606.1"/>
    </source>
</evidence>
<comment type="caution">
    <text evidence="2">The sequence shown here is derived from an EMBL/GenBank/DDBJ whole genome shotgun (WGS) entry which is preliminary data.</text>
</comment>
<evidence type="ECO:0000256" key="1">
    <source>
        <dbReference type="SAM" id="Phobius"/>
    </source>
</evidence>
<keyword evidence="1" id="KW-0812">Transmembrane</keyword>
<organism evidence="2 3">
    <name type="scientific">Paenibacillus cisolokensis</name>
    <dbReference type="NCBI Taxonomy" id="1658519"/>
    <lineage>
        <taxon>Bacteria</taxon>
        <taxon>Bacillati</taxon>
        <taxon>Bacillota</taxon>
        <taxon>Bacilli</taxon>
        <taxon>Bacillales</taxon>
        <taxon>Paenibacillaceae</taxon>
        <taxon>Paenibacillus</taxon>
    </lineage>
</organism>
<sequence>MTDMQELDISFGKHRADTNWKPEYLTWDEFVERLRKVRRTAETMAQYDAMTPAGKGKVKDGPAFVGGLVRGGRRKKENVDTRSLFTLDADFADGDFLFTVELVLGGTAYAVYSTHSHRPHKPKYRLIVPADRTMSPDEYTAAARKLAEKIGMTYFDKTTFQVHRLMYFPSCSKDAEPVLEVYEGEPLSADGLLAEYEDWRDVTAWPRHPEETKAVETAGKKAQDPREKQGTIGLFCRAFTIEEGIDTFCRTSTSPVRWLTGTRTLAARRRTGWRFTRIRTFATRTRTAIRSPTAGLITCLILSGFINSAIWMTKSRNTRRTPRSRVISQWNVGRRIGRR</sequence>
<keyword evidence="3" id="KW-1185">Reference proteome</keyword>